<evidence type="ECO:0000256" key="1">
    <source>
        <dbReference type="ARBA" id="ARBA00004613"/>
    </source>
</evidence>
<reference evidence="6" key="1">
    <citation type="journal article" date="2020" name="BMC">
        <title>Leishmania infection induces a limited differential gene expression in the sand fly midgut.</title>
        <authorList>
            <person name="Coutinho-Abreu I.V."/>
            <person name="Serafim T.D."/>
            <person name="Meneses C."/>
            <person name="Kamhawi S."/>
            <person name="Oliveira F."/>
            <person name="Valenzuela J.G."/>
        </authorList>
    </citation>
    <scope>NUCLEOTIDE SEQUENCE</scope>
    <source>
        <strain evidence="6">Jacobina</strain>
        <tissue evidence="6">Midgut</tissue>
    </source>
</reference>
<keyword evidence="4 5" id="KW-0732">Signal</keyword>
<dbReference type="Pfam" id="PF03022">
    <property type="entry name" value="MRJP"/>
    <property type="match status" value="1"/>
</dbReference>
<sequence length="469" mass="53376">MKWFTNLALLCGVTVLVQGYTPFSNRRPVTSNNSNYYYDDNRPVDLGTRIDPTPGQRKGYYGGDYVSSTSPFEIVYEWKIFDYEYPSTTERRAAIASGEYIQENTMPLGIDAYKNRFFISIPRWKTGTPATLVSVDLPSRDKSPLLRPYPNWGFHTTPTNPDCTKFMSVFRIHIDDCGRLWAIDAGMVNTTSTPNLVCPPKIVVFDLATDRHILTFPIPDGQIKEDSLYTSILVDIRDGKCDDAHAYVTDVWRNGLWVFSLGKRRSWRTSNYFMLPNPHACEYSFHNQLTYQWTDGIFGTALGLEDVRGDRLLYFHPMSSFGEFSVPTSILQNETIWTQGINVNTQFKQVGDRGVNSQSSTSGIDRDGVLFYTLVNQDAIGCWDTNKPLVPNNIHHVDQNRVFFSFPNDIKVDKATDQGVWVLANNLPLYLYTGLDYSQVNVRILRAGTKNAVRDTVCDPRNRGNMVWG</sequence>
<keyword evidence="3" id="KW-0964">Secreted</keyword>
<evidence type="ECO:0000313" key="6">
    <source>
        <dbReference type="EMBL" id="MBC1174035.1"/>
    </source>
</evidence>
<comment type="similarity">
    <text evidence="2">Belongs to the major royal jelly protein family.</text>
</comment>
<comment type="subcellular location">
    <subcellularLocation>
        <location evidence="1">Secreted</location>
    </subcellularLocation>
</comment>
<dbReference type="Gene3D" id="2.120.10.30">
    <property type="entry name" value="TolB, C-terminal domain"/>
    <property type="match status" value="1"/>
</dbReference>
<dbReference type="VEuPathDB" id="VectorBase:LLONM1_011503"/>
<feature type="signal peptide" evidence="5">
    <location>
        <begin position="1"/>
        <end position="19"/>
    </location>
</feature>
<organism evidence="6">
    <name type="scientific">Lutzomyia longipalpis</name>
    <name type="common">Sand fly</name>
    <dbReference type="NCBI Taxonomy" id="7200"/>
    <lineage>
        <taxon>Eukaryota</taxon>
        <taxon>Metazoa</taxon>
        <taxon>Ecdysozoa</taxon>
        <taxon>Arthropoda</taxon>
        <taxon>Hexapoda</taxon>
        <taxon>Insecta</taxon>
        <taxon>Pterygota</taxon>
        <taxon>Neoptera</taxon>
        <taxon>Endopterygota</taxon>
        <taxon>Diptera</taxon>
        <taxon>Nematocera</taxon>
        <taxon>Psychodoidea</taxon>
        <taxon>Psychodidae</taxon>
        <taxon>Lutzomyia</taxon>
        <taxon>Lutzomyia</taxon>
    </lineage>
</organism>
<name>A0A7G3ANR0_LUTLO</name>
<dbReference type="PANTHER" id="PTHR10009">
    <property type="entry name" value="PROTEIN YELLOW-RELATED"/>
    <property type="match status" value="1"/>
</dbReference>
<evidence type="ECO:0000256" key="4">
    <source>
        <dbReference type="ARBA" id="ARBA00022729"/>
    </source>
</evidence>
<protein>
    <submittedName>
        <fullName evidence="6">Putative major royal jelly protein</fullName>
    </submittedName>
</protein>
<accession>A0A7G3ANR0</accession>
<dbReference type="AlphaFoldDB" id="A0A7G3ANR0"/>
<dbReference type="InterPro" id="IPR017996">
    <property type="entry name" value="MRJP/yellow-related"/>
</dbReference>
<dbReference type="FunFam" id="2.120.10.30:FF:000045">
    <property type="entry name" value="Blast:Protein yellow"/>
    <property type="match status" value="1"/>
</dbReference>
<evidence type="ECO:0000256" key="2">
    <source>
        <dbReference type="ARBA" id="ARBA00009127"/>
    </source>
</evidence>
<evidence type="ECO:0000256" key="3">
    <source>
        <dbReference type="ARBA" id="ARBA00022525"/>
    </source>
</evidence>
<feature type="chain" id="PRO_5028850524" evidence="5">
    <location>
        <begin position="20"/>
        <end position="469"/>
    </location>
</feature>
<dbReference type="InterPro" id="IPR011042">
    <property type="entry name" value="6-blade_b-propeller_TolB-like"/>
</dbReference>
<dbReference type="EMBL" id="GITU01005332">
    <property type="protein sequence ID" value="MBC1174035.1"/>
    <property type="molecule type" value="Transcribed_RNA"/>
</dbReference>
<dbReference type="GO" id="GO:0005576">
    <property type="term" value="C:extracellular region"/>
    <property type="evidence" value="ECO:0007669"/>
    <property type="project" value="UniProtKB-SubCell"/>
</dbReference>
<dbReference type="PRINTS" id="PR01366">
    <property type="entry name" value="ROYALJELLY"/>
</dbReference>
<dbReference type="PANTHER" id="PTHR10009:SF13">
    <property type="entry name" value="DOPAMINECHROME TAUTOMERASE"/>
    <property type="match status" value="1"/>
</dbReference>
<evidence type="ECO:0000256" key="5">
    <source>
        <dbReference type="SAM" id="SignalP"/>
    </source>
</evidence>
<proteinExistence type="inferred from homology"/>